<dbReference type="InterPro" id="IPR040170">
    <property type="entry name" value="Cytosol_ACT"/>
</dbReference>
<sequence length="135" mass="14909">MKNKSETVRYSQLVMPQDANVLGTLFGGQMISWMDIAVSKAAHRILKNSPADAAVTRAIDATEFKEPVLVGEWVNFEAVVTSLGKSSIKVMVKAYAEGRHNKRRLACVSEFTMVAITELEDGTYIKCMHGQTLDD</sequence>
<reference evidence="3" key="1">
    <citation type="submission" date="2018-05" db="EMBL/GenBank/DDBJ databases">
        <authorList>
            <person name="Lanie J.A."/>
            <person name="Ng W.-L."/>
            <person name="Kazmierczak K.M."/>
            <person name="Andrzejewski T.M."/>
            <person name="Davidsen T.M."/>
            <person name="Wayne K.J."/>
            <person name="Tettelin H."/>
            <person name="Glass J.I."/>
            <person name="Rusch D."/>
            <person name="Podicherti R."/>
            <person name="Tsui H.-C.T."/>
            <person name="Winkler M.E."/>
        </authorList>
    </citation>
    <scope>NUCLEOTIDE SEQUENCE</scope>
</reference>
<proteinExistence type="predicted"/>
<dbReference type="PANTHER" id="PTHR11049">
    <property type="entry name" value="ACYL COENZYME A THIOESTER HYDROLASE"/>
    <property type="match status" value="1"/>
</dbReference>
<name>A0A382X2J3_9ZZZZ</name>
<dbReference type="GO" id="GO:0052816">
    <property type="term" value="F:long-chain fatty acyl-CoA hydrolase activity"/>
    <property type="evidence" value="ECO:0007669"/>
    <property type="project" value="TreeGrafter"/>
</dbReference>
<protein>
    <recommendedName>
        <fullName evidence="2">HotDog ACOT-type domain-containing protein</fullName>
    </recommendedName>
</protein>
<accession>A0A382X2J3</accession>
<keyword evidence="1" id="KW-0378">Hydrolase</keyword>
<dbReference type="GO" id="GO:0005737">
    <property type="term" value="C:cytoplasm"/>
    <property type="evidence" value="ECO:0007669"/>
    <property type="project" value="TreeGrafter"/>
</dbReference>
<evidence type="ECO:0000259" key="2">
    <source>
        <dbReference type="PROSITE" id="PS51770"/>
    </source>
</evidence>
<dbReference type="Gene3D" id="3.10.129.10">
    <property type="entry name" value="Hotdog Thioesterase"/>
    <property type="match status" value="1"/>
</dbReference>
<dbReference type="CDD" id="cd03442">
    <property type="entry name" value="BFIT_BACH"/>
    <property type="match status" value="1"/>
</dbReference>
<dbReference type="Pfam" id="PF03061">
    <property type="entry name" value="4HBT"/>
    <property type="match status" value="1"/>
</dbReference>
<dbReference type="InterPro" id="IPR006683">
    <property type="entry name" value="Thioestr_dom"/>
</dbReference>
<dbReference type="PROSITE" id="PS51770">
    <property type="entry name" value="HOTDOG_ACOT"/>
    <property type="match status" value="1"/>
</dbReference>
<dbReference type="AlphaFoldDB" id="A0A382X2J3"/>
<evidence type="ECO:0000313" key="3">
    <source>
        <dbReference type="EMBL" id="SVD65094.1"/>
    </source>
</evidence>
<organism evidence="3">
    <name type="scientific">marine metagenome</name>
    <dbReference type="NCBI Taxonomy" id="408172"/>
    <lineage>
        <taxon>unclassified sequences</taxon>
        <taxon>metagenomes</taxon>
        <taxon>ecological metagenomes</taxon>
    </lineage>
</organism>
<evidence type="ECO:0000256" key="1">
    <source>
        <dbReference type="ARBA" id="ARBA00022801"/>
    </source>
</evidence>
<dbReference type="InterPro" id="IPR033120">
    <property type="entry name" value="HOTDOG_ACOT"/>
</dbReference>
<gene>
    <name evidence="3" type="ORF">METZ01_LOCUS417948</name>
</gene>
<feature type="domain" description="HotDog ACOT-type" evidence="2">
    <location>
        <begin position="4"/>
        <end position="119"/>
    </location>
</feature>
<dbReference type="SUPFAM" id="SSF54637">
    <property type="entry name" value="Thioesterase/thiol ester dehydrase-isomerase"/>
    <property type="match status" value="1"/>
</dbReference>
<dbReference type="GO" id="GO:0006637">
    <property type="term" value="P:acyl-CoA metabolic process"/>
    <property type="evidence" value="ECO:0007669"/>
    <property type="project" value="TreeGrafter"/>
</dbReference>
<dbReference type="InterPro" id="IPR029069">
    <property type="entry name" value="HotDog_dom_sf"/>
</dbReference>
<dbReference type="EMBL" id="UINC01164311">
    <property type="protein sequence ID" value="SVD65094.1"/>
    <property type="molecule type" value="Genomic_DNA"/>
</dbReference>